<organism evidence="1 2">
    <name type="scientific">Vigna angularis var. angularis</name>
    <dbReference type="NCBI Taxonomy" id="157739"/>
    <lineage>
        <taxon>Eukaryota</taxon>
        <taxon>Viridiplantae</taxon>
        <taxon>Streptophyta</taxon>
        <taxon>Embryophyta</taxon>
        <taxon>Tracheophyta</taxon>
        <taxon>Spermatophyta</taxon>
        <taxon>Magnoliopsida</taxon>
        <taxon>eudicotyledons</taxon>
        <taxon>Gunneridae</taxon>
        <taxon>Pentapetalae</taxon>
        <taxon>rosids</taxon>
        <taxon>fabids</taxon>
        <taxon>Fabales</taxon>
        <taxon>Fabaceae</taxon>
        <taxon>Papilionoideae</taxon>
        <taxon>50 kb inversion clade</taxon>
        <taxon>NPAAA clade</taxon>
        <taxon>indigoferoid/millettioid clade</taxon>
        <taxon>Phaseoleae</taxon>
        <taxon>Vigna</taxon>
    </lineage>
</organism>
<sequence length="95" mass="11220">MWPCEACGLNIPYKMLKKKKDLRLTKSKHYCGICKKVWDLQIVEVGCTVMDGEECECMHREYPLLGILSLWRKRVEDHEEHWKKLLKGMSQGIIL</sequence>
<protein>
    <submittedName>
        <fullName evidence="1">Uncharacterized protein</fullName>
    </submittedName>
</protein>
<reference evidence="1 2" key="1">
    <citation type="journal article" date="2015" name="Sci. Rep.">
        <title>The power of single molecule real-time sequencing technology in the de novo assembly of a eukaryotic genome.</title>
        <authorList>
            <person name="Sakai H."/>
            <person name="Naito K."/>
            <person name="Ogiso-Tanaka E."/>
            <person name="Takahashi Y."/>
            <person name="Iseki K."/>
            <person name="Muto C."/>
            <person name="Satou K."/>
            <person name="Teruya K."/>
            <person name="Shiroma A."/>
            <person name="Shimoji M."/>
            <person name="Hirano T."/>
            <person name="Itoh T."/>
            <person name="Kaga A."/>
            <person name="Tomooka N."/>
        </authorList>
    </citation>
    <scope>NUCLEOTIDE SEQUENCE [LARGE SCALE GENOMIC DNA]</scope>
    <source>
        <strain evidence="2">cv. Shumari</strain>
    </source>
</reference>
<name>A0A0S3TAE4_PHAAN</name>
<accession>A0A0S3TAE4</accession>
<dbReference type="EMBL" id="AP015044">
    <property type="protein sequence ID" value="BAU01939.1"/>
    <property type="molecule type" value="Genomic_DNA"/>
</dbReference>
<evidence type="ECO:0000313" key="1">
    <source>
        <dbReference type="EMBL" id="BAU01939.1"/>
    </source>
</evidence>
<gene>
    <name evidence="1" type="primary">Vigan.11G131100</name>
    <name evidence="1" type="ORF">VIGAN_11131100</name>
</gene>
<proteinExistence type="predicted"/>
<dbReference type="Proteomes" id="UP000291084">
    <property type="component" value="Chromosome 11"/>
</dbReference>
<evidence type="ECO:0000313" key="2">
    <source>
        <dbReference type="Proteomes" id="UP000291084"/>
    </source>
</evidence>
<dbReference type="AlphaFoldDB" id="A0A0S3TAE4"/>
<keyword evidence="2" id="KW-1185">Reference proteome</keyword>